<proteinExistence type="predicted"/>
<dbReference type="Proteomes" id="UP000285655">
    <property type="component" value="Unassembled WGS sequence"/>
</dbReference>
<keyword evidence="1" id="KW-0732">Signal</keyword>
<evidence type="ECO:0000313" key="3">
    <source>
        <dbReference type="Proteomes" id="UP000285655"/>
    </source>
</evidence>
<sequence>MKKLIVWVVGLLLIGANAFAAGDLIVNGKLGVGTSSFTSAITTQTTDESVMELTATKSLNTFVRPAFLLNLNGNSTDAGGTGFVMNARANNVAATTGNLSGGSFNSLLKGSGVMGEVIGLTNYLILGTNAGSYNVNKITGNRVDLSLGAANNQNHTISSYYGFHSKGTITGSGNLSGTNWYHAYFEDFPAFSGTRTTVAGLWINKQTRGTNNYGIVLNGDGAGSDIVFGTTQLGRIYSASGRLYAQDSLGNQTILSPHDPETGEWIYYSKNIKTGKVVRVDMERLVKAVEKMTGETFMVESLMERN</sequence>
<evidence type="ECO:0008006" key="4">
    <source>
        <dbReference type="Google" id="ProtNLM"/>
    </source>
</evidence>
<dbReference type="AlphaFoldDB" id="A0A419DDA9"/>
<comment type="caution">
    <text evidence="2">The sequence shown here is derived from an EMBL/GenBank/DDBJ whole genome shotgun (WGS) entry which is preliminary data.</text>
</comment>
<accession>A0A419DDA9</accession>
<evidence type="ECO:0000313" key="2">
    <source>
        <dbReference type="EMBL" id="RJO61047.1"/>
    </source>
</evidence>
<dbReference type="EMBL" id="QZJW01000032">
    <property type="protein sequence ID" value="RJO61047.1"/>
    <property type="molecule type" value="Genomic_DNA"/>
</dbReference>
<gene>
    <name evidence="2" type="ORF">C4544_03865</name>
</gene>
<feature type="chain" id="PRO_5019080402" description="Peptidase S74 domain-containing protein" evidence="1">
    <location>
        <begin position="21"/>
        <end position="306"/>
    </location>
</feature>
<evidence type="ECO:0000256" key="1">
    <source>
        <dbReference type="SAM" id="SignalP"/>
    </source>
</evidence>
<name>A0A419DDA9_9BACT</name>
<protein>
    <recommendedName>
        <fullName evidence="4">Peptidase S74 domain-containing protein</fullName>
    </recommendedName>
</protein>
<reference evidence="2 3" key="1">
    <citation type="journal article" date="2017" name="ISME J.">
        <title>Energy and carbon metabolisms in a deep terrestrial subsurface fluid microbial community.</title>
        <authorList>
            <person name="Momper L."/>
            <person name="Jungbluth S.P."/>
            <person name="Lee M.D."/>
            <person name="Amend J.P."/>
        </authorList>
    </citation>
    <scope>NUCLEOTIDE SEQUENCE [LARGE SCALE GENOMIC DNA]</scope>
    <source>
        <strain evidence="2">SURF_29</strain>
    </source>
</reference>
<feature type="signal peptide" evidence="1">
    <location>
        <begin position="1"/>
        <end position="20"/>
    </location>
</feature>
<organism evidence="2 3">
    <name type="scientific">candidate division WS5 bacterium</name>
    <dbReference type="NCBI Taxonomy" id="2093353"/>
    <lineage>
        <taxon>Bacteria</taxon>
        <taxon>candidate division WS5</taxon>
    </lineage>
</organism>